<reference evidence="1" key="1">
    <citation type="journal article" date="2012" name="Nat. Biotechnol.">
        <title>Reference genome sequence of the model plant Setaria.</title>
        <authorList>
            <person name="Bennetzen J.L."/>
            <person name="Schmutz J."/>
            <person name="Wang H."/>
            <person name="Percifield R."/>
            <person name="Hawkins J."/>
            <person name="Pontaroli A.C."/>
            <person name="Estep M."/>
            <person name="Feng L."/>
            <person name="Vaughn J.N."/>
            <person name="Grimwood J."/>
            <person name="Jenkins J."/>
            <person name="Barry K."/>
            <person name="Lindquist E."/>
            <person name="Hellsten U."/>
            <person name="Deshpande S."/>
            <person name="Wang X."/>
            <person name="Wu X."/>
            <person name="Mitros T."/>
            <person name="Triplett J."/>
            <person name="Yang X."/>
            <person name="Ye C.Y."/>
            <person name="Mauro-Herrera M."/>
            <person name="Wang L."/>
            <person name="Li P."/>
            <person name="Sharma M."/>
            <person name="Sharma R."/>
            <person name="Ronald P.C."/>
            <person name="Panaud O."/>
            <person name="Kellogg E.A."/>
            <person name="Brutnell T.P."/>
            <person name="Doust A.N."/>
            <person name="Tuskan G.A."/>
            <person name="Rokhsar D."/>
            <person name="Devos K.M."/>
        </authorList>
    </citation>
    <scope>NUCLEOTIDE SEQUENCE [LARGE SCALE GENOMIC DNA]</scope>
    <source>
        <strain evidence="1">Yugu1</strain>
    </source>
</reference>
<dbReference type="AlphaFoldDB" id="A0A368PX68"/>
<sequence>MLGSSVGQVRTTALLLLLLAWFNRASYVWNYCFLLVSDSSSWCVVCSCLCMLSSFHIPEFVNLRQHVTPSW</sequence>
<proteinExistence type="predicted"/>
<dbReference type="EMBL" id="CM003529">
    <property type="protein sequence ID" value="RCV09580.1"/>
    <property type="molecule type" value="Genomic_DNA"/>
</dbReference>
<organism evidence="1">
    <name type="scientific">Setaria italica</name>
    <name type="common">Foxtail millet</name>
    <name type="synonym">Panicum italicum</name>
    <dbReference type="NCBI Taxonomy" id="4555"/>
    <lineage>
        <taxon>Eukaryota</taxon>
        <taxon>Viridiplantae</taxon>
        <taxon>Streptophyta</taxon>
        <taxon>Embryophyta</taxon>
        <taxon>Tracheophyta</taxon>
        <taxon>Spermatophyta</taxon>
        <taxon>Magnoliopsida</taxon>
        <taxon>Liliopsida</taxon>
        <taxon>Poales</taxon>
        <taxon>Poaceae</taxon>
        <taxon>PACMAD clade</taxon>
        <taxon>Panicoideae</taxon>
        <taxon>Panicodae</taxon>
        <taxon>Paniceae</taxon>
        <taxon>Cenchrinae</taxon>
        <taxon>Setaria</taxon>
    </lineage>
</organism>
<name>A0A368PX68_SETIT</name>
<evidence type="ECO:0000313" key="1">
    <source>
        <dbReference type="EMBL" id="RCV09580.1"/>
    </source>
</evidence>
<reference evidence="1" key="2">
    <citation type="submission" date="2015-07" db="EMBL/GenBank/DDBJ databases">
        <authorList>
            <person name="Noorani M."/>
        </authorList>
    </citation>
    <scope>NUCLEOTIDE SEQUENCE</scope>
    <source>
        <strain evidence="1">Yugu1</strain>
    </source>
</reference>
<protein>
    <submittedName>
        <fullName evidence="1">Uncharacterized protein</fullName>
    </submittedName>
</protein>
<gene>
    <name evidence="1" type="ORF">SETIT_2G041000v2</name>
</gene>
<accession>A0A368PX68</accession>